<organism evidence="3 4">
    <name type="scientific">Penicillium rubens (strain ATCC 28089 / DSM 1075 / NRRL 1951 / Wisconsin 54-1255)</name>
    <name type="common">Penicillium chrysogenum</name>
    <dbReference type="NCBI Taxonomy" id="500485"/>
    <lineage>
        <taxon>Eukaryota</taxon>
        <taxon>Fungi</taxon>
        <taxon>Dikarya</taxon>
        <taxon>Ascomycota</taxon>
        <taxon>Pezizomycotina</taxon>
        <taxon>Eurotiomycetes</taxon>
        <taxon>Eurotiomycetidae</taxon>
        <taxon>Eurotiales</taxon>
        <taxon>Aspergillaceae</taxon>
        <taxon>Penicillium</taxon>
        <taxon>Penicillium chrysogenum species complex</taxon>
    </lineage>
</organism>
<dbReference type="HOGENOM" id="CLU_814084_0_0_1"/>
<accession>B6HDL0</accession>
<name>B6HDL0_PENRW</name>
<evidence type="ECO:0000313" key="4">
    <source>
        <dbReference type="Proteomes" id="UP000000724"/>
    </source>
</evidence>
<keyword evidence="4" id="KW-1185">Reference proteome</keyword>
<evidence type="ECO:0000256" key="1">
    <source>
        <dbReference type="SAM" id="MobiDB-lite"/>
    </source>
</evidence>
<dbReference type="OrthoDB" id="4366907at2759"/>
<feature type="compositionally biased region" description="Polar residues" evidence="1">
    <location>
        <begin position="327"/>
        <end position="341"/>
    </location>
</feature>
<dbReference type="OMA" id="ERDFICA"/>
<dbReference type="Proteomes" id="UP000000724">
    <property type="component" value="Contig Pc00c20"/>
</dbReference>
<feature type="chain" id="PRO_5002845599" evidence="2">
    <location>
        <begin position="23"/>
        <end position="341"/>
    </location>
</feature>
<gene>
    <name evidence="3" type="ORF">Pc20g11980</name>
    <name evidence="3" type="ORF">PCH_Pc20g11980</name>
</gene>
<dbReference type="BioCyc" id="PCHR:PC20G11980-MONOMER"/>
<protein>
    <submittedName>
        <fullName evidence="3">Pc20g11980 protein</fullName>
    </submittedName>
</protein>
<feature type="region of interest" description="Disordered" evidence="1">
    <location>
        <begin position="307"/>
        <end position="341"/>
    </location>
</feature>
<reference evidence="3" key="1">
    <citation type="journal article" date="2006" name="Traffic">
        <title>PEX genes in fungal genomes: common, rare or redundant.</title>
        <authorList>
            <person name="Kiel J.A."/>
            <person name="Veenhuis M."/>
            <person name="van der Klei I.J."/>
        </authorList>
    </citation>
    <scope>NUCLEOTIDE SEQUENCE</scope>
    <source>
        <strain>Wisconsin 54-1255</strain>
    </source>
</reference>
<evidence type="ECO:0000313" key="3">
    <source>
        <dbReference type="EMBL" id="CAP86527.1"/>
    </source>
</evidence>
<dbReference type="VEuPathDB" id="FungiDB:PCH_Pc20g11980"/>
<sequence>MLKFNFKLFLTLFLLLSTLIYIRDMLTNQMILVICGSSGTREKSRLSGPIAEVDEDPYGYLAIRDACIKCIMAQGNVPWPAMMCPPCHPVGGDEHKSQWGVSNTTLVLSLLTFIHAAVISVSKLLHKEPLEERMGKLENDFVTLKERTSADVEGVEKHIQSDRSRIKRLEDSHSGLKEDKKALHKRVTTLKETLEHEAKVEAGLLIGMDVMGPEGFVLDFANAKAIIDSCNQFIFPIALHAKPNHVDRRPVYADHKVTIAPQQAVNLRVRMRSTLPAERDFICASADSLARSGQRMRSAVGRAASKLLPRSPWSSPSSSSRPPVTEAQATVNTVQQSGRVV</sequence>
<reference evidence="3" key="2">
    <citation type="journal article" date="2008" name="Nat. Biotechnol.">
        <title>Genome sequencing and analysis of the filamentous fungus Penicillium chrysogenum.</title>
        <authorList>
            <person name="van den Berg M.A."/>
            <person name="Albang R."/>
            <person name="Albermann K."/>
            <person name="Badger J.H."/>
            <person name="Daran J.-M."/>
            <person name="Driessen A.J.M."/>
            <person name="Garcia-Estrada C."/>
            <person name="Fedorova N.D."/>
            <person name="Harris D.M."/>
            <person name="Heijne W.H.M."/>
            <person name="Joardar V.S."/>
            <person name="Kiel J.A.K.W."/>
            <person name="Kovalchuk A."/>
            <person name="Martin J.F."/>
            <person name="Nierman W.C."/>
            <person name="Nijland J.G."/>
            <person name="Pronk J.T."/>
            <person name="Roubos J.A."/>
            <person name="van der Klei I.J."/>
            <person name="van Peij N.N.M.E."/>
            <person name="Veenhuis M."/>
            <person name="von Doehren H."/>
            <person name="Wagner C."/>
            <person name="Wortman J.R."/>
            <person name="Bovenberg R.A.L."/>
        </authorList>
    </citation>
    <scope>NUCLEOTIDE SEQUENCE [LARGE SCALE GENOMIC DNA]</scope>
    <source>
        <strain evidence="3">Wisconsin 54-1255</strain>
    </source>
</reference>
<keyword evidence="2" id="KW-0732">Signal</keyword>
<dbReference type="EMBL" id="AM920435">
    <property type="protein sequence ID" value="CAP86527.1"/>
    <property type="molecule type" value="Genomic_DNA"/>
</dbReference>
<evidence type="ECO:0000256" key="2">
    <source>
        <dbReference type="SAM" id="SignalP"/>
    </source>
</evidence>
<proteinExistence type="predicted"/>
<dbReference type="AlphaFoldDB" id="B6HDL0"/>
<feature type="compositionally biased region" description="Low complexity" evidence="1">
    <location>
        <begin position="309"/>
        <end position="323"/>
    </location>
</feature>
<feature type="signal peptide" evidence="2">
    <location>
        <begin position="1"/>
        <end position="22"/>
    </location>
</feature>